<evidence type="ECO:0000259" key="1">
    <source>
        <dbReference type="Pfam" id="PF25597"/>
    </source>
</evidence>
<organism evidence="2 3">
    <name type="scientific">Gossypium australe</name>
    <dbReference type="NCBI Taxonomy" id="47621"/>
    <lineage>
        <taxon>Eukaryota</taxon>
        <taxon>Viridiplantae</taxon>
        <taxon>Streptophyta</taxon>
        <taxon>Embryophyta</taxon>
        <taxon>Tracheophyta</taxon>
        <taxon>Spermatophyta</taxon>
        <taxon>Magnoliopsida</taxon>
        <taxon>eudicotyledons</taxon>
        <taxon>Gunneridae</taxon>
        <taxon>Pentapetalae</taxon>
        <taxon>rosids</taxon>
        <taxon>malvids</taxon>
        <taxon>Malvales</taxon>
        <taxon>Malvaceae</taxon>
        <taxon>Malvoideae</taxon>
        <taxon>Gossypium</taxon>
    </lineage>
</organism>
<dbReference type="InterPro" id="IPR057670">
    <property type="entry name" value="SH3_retrovirus"/>
</dbReference>
<sequence length="68" mass="8096">MTRWLLFEKCLPKEYCAEAVHTAIFLLNRLPIKVVEGKTPLQQGYRVFQPHTRKILISRDVHFIEDEQ</sequence>
<reference evidence="3" key="1">
    <citation type="journal article" date="2019" name="Plant Biotechnol. J.">
        <title>Genome sequencing of the Australian wild diploid species Gossypium australe highlights disease resistance and delayed gland morphogenesis.</title>
        <authorList>
            <person name="Cai Y."/>
            <person name="Cai X."/>
            <person name="Wang Q."/>
            <person name="Wang P."/>
            <person name="Zhang Y."/>
            <person name="Cai C."/>
            <person name="Xu Y."/>
            <person name="Wang K."/>
            <person name="Zhou Z."/>
            <person name="Wang C."/>
            <person name="Geng S."/>
            <person name="Li B."/>
            <person name="Dong Q."/>
            <person name="Hou Y."/>
            <person name="Wang H."/>
            <person name="Ai P."/>
            <person name="Liu Z."/>
            <person name="Yi F."/>
            <person name="Sun M."/>
            <person name="An G."/>
            <person name="Cheng J."/>
            <person name="Zhang Y."/>
            <person name="Shi Q."/>
            <person name="Xie Y."/>
            <person name="Shi X."/>
            <person name="Chang Y."/>
            <person name="Huang F."/>
            <person name="Chen Y."/>
            <person name="Hong S."/>
            <person name="Mi L."/>
            <person name="Sun Q."/>
            <person name="Zhang L."/>
            <person name="Zhou B."/>
            <person name="Peng R."/>
            <person name="Zhang X."/>
            <person name="Liu F."/>
        </authorList>
    </citation>
    <scope>NUCLEOTIDE SEQUENCE [LARGE SCALE GENOMIC DNA]</scope>
    <source>
        <strain evidence="3">cv. PA1801</strain>
    </source>
</reference>
<feature type="domain" description="Retroviral polymerase SH3-like" evidence="1">
    <location>
        <begin position="42"/>
        <end position="67"/>
    </location>
</feature>
<keyword evidence="3" id="KW-1185">Reference proteome</keyword>
<proteinExistence type="predicted"/>
<dbReference type="Proteomes" id="UP000325315">
    <property type="component" value="Unassembled WGS sequence"/>
</dbReference>
<dbReference type="AlphaFoldDB" id="A0A5B6VE69"/>
<evidence type="ECO:0000313" key="2">
    <source>
        <dbReference type="EMBL" id="KAA3467510.1"/>
    </source>
</evidence>
<dbReference type="OrthoDB" id="1433968at2759"/>
<evidence type="ECO:0000313" key="3">
    <source>
        <dbReference type="Proteomes" id="UP000325315"/>
    </source>
</evidence>
<accession>A0A5B6VE69</accession>
<dbReference type="Pfam" id="PF25597">
    <property type="entry name" value="SH3_retrovirus"/>
    <property type="match status" value="1"/>
</dbReference>
<name>A0A5B6VE69_9ROSI</name>
<comment type="caution">
    <text evidence="2">The sequence shown here is derived from an EMBL/GenBank/DDBJ whole genome shotgun (WGS) entry which is preliminary data.</text>
</comment>
<dbReference type="EMBL" id="SMMG02000007">
    <property type="protein sequence ID" value="KAA3467510.1"/>
    <property type="molecule type" value="Genomic_DNA"/>
</dbReference>
<gene>
    <name evidence="2" type="ORF">EPI10_002516</name>
</gene>
<protein>
    <submittedName>
        <fullName evidence="2">Retrovirus-related Pol polyprotein from transposon TNT 1-94</fullName>
    </submittedName>
</protein>